<dbReference type="InterPro" id="IPR051906">
    <property type="entry name" value="TolC-like"/>
</dbReference>
<feature type="signal peptide" evidence="9">
    <location>
        <begin position="1"/>
        <end position="39"/>
    </location>
</feature>
<dbReference type="GO" id="GO:0009279">
    <property type="term" value="C:cell outer membrane"/>
    <property type="evidence" value="ECO:0007669"/>
    <property type="project" value="UniProtKB-SubCell"/>
</dbReference>
<dbReference type="PATRIC" id="fig|389348.3.peg.2559"/>
<dbReference type="SUPFAM" id="SSF56954">
    <property type="entry name" value="Outer membrane efflux proteins (OEP)"/>
    <property type="match status" value="1"/>
</dbReference>
<organism evidence="10 11">
    <name type="scientific">Candidatus Protochlamydia naegleriophila</name>
    <dbReference type="NCBI Taxonomy" id="389348"/>
    <lineage>
        <taxon>Bacteria</taxon>
        <taxon>Pseudomonadati</taxon>
        <taxon>Chlamydiota</taxon>
        <taxon>Chlamydiia</taxon>
        <taxon>Parachlamydiales</taxon>
        <taxon>Parachlamydiaceae</taxon>
        <taxon>Candidatus Protochlamydia</taxon>
    </lineage>
</organism>
<evidence type="ECO:0000256" key="9">
    <source>
        <dbReference type="SAM" id="SignalP"/>
    </source>
</evidence>
<protein>
    <recommendedName>
        <fullName evidence="12">Outer membrane efflux protein</fullName>
    </recommendedName>
</protein>
<reference evidence="11" key="1">
    <citation type="submission" date="2015-09" db="EMBL/GenBank/DDBJ databases">
        <authorList>
            <person name="Bertelli C."/>
        </authorList>
    </citation>
    <scope>NUCLEOTIDE SEQUENCE [LARGE SCALE GENOMIC DNA]</scope>
    <source>
        <strain evidence="11">KNic</strain>
    </source>
</reference>
<keyword evidence="6" id="KW-0472">Membrane</keyword>
<feature type="coiled-coil region" evidence="8">
    <location>
        <begin position="252"/>
        <end position="279"/>
    </location>
</feature>
<dbReference type="PANTHER" id="PTHR30026:SF20">
    <property type="entry name" value="OUTER MEMBRANE PROTEIN TOLC"/>
    <property type="match status" value="1"/>
</dbReference>
<dbReference type="AlphaFoldDB" id="A0A0U5JGC9"/>
<evidence type="ECO:0000313" key="11">
    <source>
        <dbReference type="Proteomes" id="UP000069902"/>
    </source>
</evidence>
<evidence type="ECO:0000256" key="4">
    <source>
        <dbReference type="ARBA" id="ARBA00022452"/>
    </source>
</evidence>
<keyword evidence="8" id="KW-0175">Coiled coil</keyword>
<feature type="chain" id="PRO_5006860463" description="Outer membrane efflux protein" evidence="9">
    <location>
        <begin position="40"/>
        <end position="496"/>
    </location>
</feature>
<keyword evidence="5" id="KW-0812">Transmembrane</keyword>
<evidence type="ECO:0000256" key="1">
    <source>
        <dbReference type="ARBA" id="ARBA00004442"/>
    </source>
</evidence>
<evidence type="ECO:0000256" key="3">
    <source>
        <dbReference type="ARBA" id="ARBA00022448"/>
    </source>
</evidence>
<accession>A0A0U5JGC9</accession>
<dbReference type="Proteomes" id="UP000069902">
    <property type="component" value="Chromosome cPNK"/>
</dbReference>
<comment type="subcellular location">
    <subcellularLocation>
        <location evidence="1">Cell outer membrane</location>
    </subcellularLocation>
</comment>
<evidence type="ECO:0000313" key="10">
    <source>
        <dbReference type="EMBL" id="CUI17876.1"/>
    </source>
</evidence>
<dbReference type="GO" id="GO:0015288">
    <property type="term" value="F:porin activity"/>
    <property type="evidence" value="ECO:0007669"/>
    <property type="project" value="TreeGrafter"/>
</dbReference>
<keyword evidence="3" id="KW-0813">Transport</keyword>
<keyword evidence="9" id="KW-0732">Signal</keyword>
<dbReference type="Gene3D" id="1.20.1600.10">
    <property type="entry name" value="Outer membrane efflux proteins (OEP)"/>
    <property type="match status" value="1"/>
</dbReference>
<comment type="similarity">
    <text evidence="2">Belongs to the outer membrane factor (OMF) (TC 1.B.17) family.</text>
</comment>
<dbReference type="InParanoid" id="A0A0U5JGC9"/>
<evidence type="ECO:0000256" key="7">
    <source>
        <dbReference type="ARBA" id="ARBA00023237"/>
    </source>
</evidence>
<dbReference type="KEGG" id="pnl:PNK_2278"/>
<dbReference type="STRING" id="389348.PNK_2278"/>
<dbReference type="GO" id="GO:0015562">
    <property type="term" value="F:efflux transmembrane transporter activity"/>
    <property type="evidence" value="ECO:0007669"/>
    <property type="project" value="InterPro"/>
</dbReference>
<keyword evidence="11" id="KW-1185">Reference proteome</keyword>
<evidence type="ECO:0000256" key="6">
    <source>
        <dbReference type="ARBA" id="ARBA00023136"/>
    </source>
</evidence>
<sequence length="496" mass="55757">MIEAENLGMKARKTSRVRCSRLLGLCFLLLIFMPCTGSAQPEDNSNAEDSVKESEEAYLLTLETALTRALQYNRQLINTNDSVTQARYSIELAWSEFDIQILPNSRAGYVGGGSAGTGFSVGGGIDFSKRFTNGTLVSLGPSILKTREHYHTDLRALISQPLLRGFGRDYQLSGVKGAQYKLRTATRSLYLAQIQLVIRTITSLYEVIKSQKSLAISEESYQRISKFYQAAKLKEKIGLSEALDVYRAEIELHHAEDALTSAQDRLQDAEDAVRDILALPLNMEIQVEVPLAYSPSPFELDEAVKLALKNRIEMDQAEDQWRENYRLSVIAKKNLYPELNLVLNYSNCGRDQYFTRSCSRHRESTWGVGFSTATDFDPQGDLIAYEQSLLAIDSAARGVEQTEANLVLEVKKAIRQLQKAHKRIKVQEEQIHTARGELHLSQLKFDRGMANNFDVIQAEKSLRSAEQNYWGALIEHIVGQYQLLAAIGLLTDKPCM</sequence>
<evidence type="ECO:0000256" key="5">
    <source>
        <dbReference type="ARBA" id="ARBA00022692"/>
    </source>
</evidence>
<dbReference type="PANTHER" id="PTHR30026">
    <property type="entry name" value="OUTER MEMBRANE PROTEIN TOLC"/>
    <property type="match status" value="1"/>
</dbReference>
<dbReference type="RefSeq" id="WP_051981773.1">
    <property type="nucleotide sequence ID" value="NZ_LN879502.1"/>
</dbReference>
<keyword evidence="7" id="KW-0998">Cell outer membrane</keyword>
<dbReference type="Pfam" id="PF02321">
    <property type="entry name" value="OEP"/>
    <property type="match status" value="1"/>
</dbReference>
<evidence type="ECO:0000256" key="8">
    <source>
        <dbReference type="SAM" id="Coils"/>
    </source>
</evidence>
<gene>
    <name evidence="10" type="ORF">PNK_2278</name>
</gene>
<dbReference type="InterPro" id="IPR003423">
    <property type="entry name" value="OMP_efflux"/>
</dbReference>
<keyword evidence="4" id="KW-1134">Transmembrane beta strand</keyword>
<evidence type="ECO:0000256" key="2">
    <source>
        <dbReference type="ARBA" id="ARBA00007613"/>
    </source>
</evidence>
<proteinExistence type="inferred from homology"/>
<evidence type="ECO:0008006" key="12">
    <source>
        <dbReference type="Google" id="ProtNLM"/>
    </source>
</evidence>
<name>A0A0U5JGC9_9BACT</name>
<dbReference type="GO" id="GO:1990281">
    <property type="term" value="C:efflux pump complex"/>
    <property type="evidence" value="ECO:0007669"/>
    <property type="project" value="TreeGrafter"/>
</dbReference>
<dbReference type="EMBL" id="LN879502">
    <property type="protein sequence ID" value="CUI17876.1"/>
    <property type="molecule type" value="Genomic_DNA"/>
</dbReference>
<feature type="coiled-coil region" evidence="8">
    <location>
        <begin position="410"/>
        <end position="437"/>
    </location>
</feature>